<feature type="compositionally biased region" description="Polar residues" evidence="1">
    <location>
        <begin position="23"/>
        <end position="32"/>
    </location>
</feature>
<proteinExistence type="predicted"/>
<feature type="non-terminal residue" evidence="2">
    <location>
        <position position="1"/>
    </location>
</feature>
<accession>A0A6S7JXT2</accession>
<sequence>VPYKTNPNPEPTPNLTTEPATDPASNLASNPASDPASYRDPNPYLTPDLTEIEEDALLADVDNLSMHDNFNIDDSFEADKLYLITEIENHTTSKHEQNTELPNTDEQHTNKPEIDQNIAEHTINRTNNDI</sequence>
<protein>
    <submittedName>
        <fullName evidence="2">Uncharacterized protein</fullName>
    </submittedName>
</protein>
<keyword evidence="3" id="KW-1185">Reference proteome</keyword>
<evidence type="ECO:0000313" key="2">
    <source>
        <dbReference type="EMBL" id="CAB4035938.1"/>
    </source>
</evidence>
<feature type="region of interest" description="Disordered" evidence="1">
    <location>
        <begin position="90"/>
        <end position="130"/>
    </location>
</feature>
<dbReference type="Proteomes" id="UP001152795">
    <property type="component" value="Unassembled WGS sequence"/>
</dbReference>
<dbReference type="EMBL" id="CACRXK020021522">
    <property type="protein sequence ID" value="CAB4035938.1"/>
    <property type="molecule type" value="Genomic_DNA"/>
</dbReference>
<feature type="compositionally biased region" description="Basic and acidic residues" evidence="1">
    <location>
        <begin position="105"/>
        <end position="114"/>
    </location>
</feature>
<evidence type="ECO:0000256" key="1">
    <source>
        <dbReference type="SAM" id="MobiDB-lite"/>
    </source>
</evidence>
<organism evidence="2 3">
    <name type="scientific">Paramuricea clavata</name>
    <name type="common">Red gorgonian</name>
    <name type="synonym">Violescent sea-whip</name>
    <dbReference type="NCBI Taxonomy" id="317549"/>
    <lineage>
        <taxon>Eukaryota</taxon>
        <taxon>Metazoa</taxon>
        <taxon>Cnidaria</taxon>
        <taxon>Anthozoa</taxon>
        <taxon>Octocorallia</taxon>
        <taxon>Malacalcyonacea</taxon>
        <taxon>Plexauridae</taxon>
        <taxon>Paramuricea</taxon>
    </lineage>
</organism>
<comment type="caution">
    <text evidence="2">The sequence shown here is derived from an EMBL/GenBank/DDBJ whole genome shotgun (WGS) entry which is preliminary data.</text>
</comment>
<dbReference type="AlphaFoldDB" id="A0A6S7JXT2"/>
<feature type="region of interest" description="Disordered" evidence="1">
    <location>
        <begin position="1"/>
        <end position="48"/>
    </location>
</feature>
<name>A0A6S7JXT2_PARCT</name>
<gene>
    <name evidence="2" type="ORF">PACLA_8A031314</name>
</gene>
<reference evidence="2" key="1">
    <citation type="submission" date="2020-04" db="EMBL/GenBank/DDBJ databases">
        <authorList>
            <person name="Alioto T."/>
            <person name="Alioto T."/>
            <person name="Gomez Garrido J."/>
        </authorList>
    </citation>
    <scope>NUCLEOTIDE SEQUENCE</scope>
    <source>
        <strain evidence="2">A484AB</strain>
    </source>
</reference>
<evidence type="ECO:0000313" key="3">
    <source>
        <dbReference type="Proteomes" id="UP001152795"/>
    </source>
</evidence>